<dbReference type="OrthoDB" id="191790at2"/>
<accession>A0A5S9F1R8</accession>
<evidence type="ECO:0000313" key="2">
    <source>
        <dbReference type="EMBL" id="BBM82353.1"/>
    </source>
</evidence>
<name>A0A5S9F1R8_UABAM</name>
<dbReference type="RefSeq" id="WP_151966601.1">
    <property type="nucleotide sequence ID" value="NZ_AP019860.1"/>
</dbReference>
<evidence type="ECO:0000313" key="3">
    <source>
        <dbReference type="Proteomes" id="UP000326354"/>
    </source>
</evidence>
<dbReference type="Gene3D" id="1.10.10.1320">
    <property type="entry name" value="Anti-sigma factor, zinc-finger domain"/>
    <property type="match status" value="1"/>
</dbReference>
<dbReference type="Proteomes" id="UP000326354">
    <property type="component" value="Chromosome"/>
</dbReference>
<sequence length="188" mass="21357">MSRPCDYEMISRAIDNELSAAEKQELEKHLNSCSQCRNYYAACRRTSQEVRNSIFGDGNTQKILADLELPTAMIKAIAAKQKLRENVTTISRDSLPAAAGSTARFIGIPSEVLQENGYPTHTAIVAEKRRNGYIVYLQSNITMTLRATFLRDDKELYKIEINNHIPHDNNLIFVDIEGWTHLQLERLS</sequence>
<dbReference type="Pfam" id="PF13490">
    <property type="entry name" value="zf-HC2"/>
    <property type="match status" value="1"/>
</dbReference>
<dbReference type="EMBL" id="AP019860">
    <property type="protein sequence ID" value="BBM82353.1"/>
    <property type="molecule type" value="Genomic_DNA"/>
</dbReference>
<organism evidence="2 3">
    <name type="scientific">Uabimicrobium amorphum</name>
    <dbReference type="NCBI Taxonomy" id="2596890"/>
    <lineage>
        <taxon>Bacteria</taxon>
        <taxon>Pseudomonadati</taxon>
        <taxon>Planctomycetota</taxon>
        <taxon>Candidatus Uabimicrobiia</taxon>
        <taxon>Candidatus Uabimicrobiales</taxon>
        <taxon>Candidatus Uabimicrobiaceae</taxon>
        <taxon>Candidatus Uabimicrobium</taxon>
    </lineage>
</organism>
<dbReference type="KEGG" id="uam:UABAM_00696"/>
<dbReference type="InterPro" id="IPR027383">
    <property type="entry name" value="Znf_put"/>
</dbReference>
<gene>
    <name evidence="2" type="ORF">UABAM_00696</name>
</gene>
<dbReference type="InterPro" id="IPR041916">
    <property type="entry name" value="Anti_sigma_zinc_sf"/>
</dbReference>
<protein>
    <recommendedName>
        <fullName evidence="1">Putative zinc-finger domain-containing protein</fullName>
    </recommendedName>
</protein>
<dbReference type="AlphaFoldDB" id="A0A5S9F1R8"/>
<evidence type="ECO:0000259" key="1">
    <source>
        <dbReference type="Pfam" id="PF13490"/>
    </source>
</evidence>
<feature type="domain" description="Putative zinc-finger" evidence="1">
    <location>
        <begin position="8"/>
        <end position="37"/>
    </location>
</feature>
<keyword evidence="3" id="KW-1185">Reference proteome</keyword>
<reference evidence="2 3" key="1">
    <citation type="submission" date="2019-08" db="EMBL/GenBank/DDBJ databases">
        <title>Complete genome sequence of Candidatus Uab amorphum.</title>
        <authorList>
            <person name="Shiratori T."/>
            <person name="Suzuki S."/>
            <person name="Kakizawa Y."/>
            <person name="Ishida K."/>
        </authorList>
    </citation>
    <scope>NUCLEOTIDE SEQUENCE [LARGE SCALE GENOMIC DNA]</scope>
    <source>
        <strain evidence="2 3">SRT547</strain>
    </source>
</reference>
<proteinExistence type="predicted"/>